<evidence type="ECO:0000313" key="2">
    <source>
        <dbReference type="EMBL" id="GAA0531084.1"/>
    </source>
</evidence>
<reference evidence="5" key="3">
    <citation type="journal article" date="2019" name="Int. J. Syst. Evol. Microbiol.">
        <title>The Global Catalogue of Microorganisms (GCM) 10K type strain sequencing project: providing services to taxonomists for standard genome sequencing and annotation.</title>
        <authorList>
            <consortium name="The Broad Institute Genomics Platform"/>
            <consortium name="The Broad Institute Genome Sequencing Center for Infectious Disease"/>
            <person name="Wu L."/>
            <person name="Ma J."/>
        </authorList>
    </citation>
    <scope>NUCLEOTIDE SEQUENCE [LARGE SCALE GENOMIC DNA]</scope>
    <source>
        <strain evidence="5">JCM 10664</strain>
    </source>
</reference>
<dbReference type="AlphaFoldDB" id="A0A917JXS8"/>
<sequence length="140" mass="14572">MTTHTEPVHTPDLSRRSTGQLISDVGGQLTRLIRTELRLAQLELQRKGKQAGAGAAMLGAAGVLGLLGGGTLVATAVIALDIVLDAWLAALIVAAVLLLAAGISALVGRARLKHSAPAMPEASLEAIRQDYHDLSEAIRR</sequence>
<comment type="caution">
    <text evidence="3">The sequence shown here is derived from an EMBL/GenBank/DDBJ whole genome shotgun (WGS) entry which is preliminary data.</text>
</comment>
<dbReference type="EMBL" id="BMMT01000009">
    <property type="protein sequence ID" value="GGI89391.1"/>
    <property type="molecule type" value="Genomic_DNA"/>
</dbReference>
<feature type="transmembrane region" description="Helical" evidence="1">
    <location>
        <begin position="86"/>
        <end position="107"/>
    </location>
</feature>
<keyword evidence="1" id="KW-1133">Transmembrane helix</keyword>
<reference evidence="3" key="4">
    <citation type="submission" date="2020-09" db="EMBL/GenBank/DDBJ databases">
        <authorList>
            <person name="Sun Q."/>
            <person name="Zhou Y."/>
        </authorList>
    </citation>
    <scope>NUCLEOTIDE SEQUENCE</scope>
    <source>
        <strain evidence="3">CGMCC 4.7206</strain>
    </source>
</reference>
<keyword evidence="1" id="KW-0472">Membrane</keyword>
<name>A0A917JXS8_9PSEU</name>
<dbReference type="RefSeq" id="WP_188987809.1">
    <property type="nucleotide sequence ID" value="NZ_BAAAHC010000013.1"/>
</dbReference>
<protein>
    <submittedName>
        <fullName evidence="3">Membrane protein</fullName>
    </submittedName>
    <submittedName>
        <fullName evidence="2">Phage holin family protein</fullName>
    </submittedName>
</protein>
<dbReference type="EMBL" id="BAAAHC010000013">
    <property type="protein sequence ID" value="GAA0531084.1"/>
    <property type="molecule type" value="Genomic_DNA"/>
</dbReference>
<dbReference type="Proteomes" id="UP001500220">
    <property type="component" value="Unassembled WGS sequence"/>
</dbReference>
<keyword evidence="5" id="KW-1185">Reference proteome</keyword>
<dbReference type="Proteomes" id="UP000597989">
    <property type="component" value="Unassembled WGS sequence"/>
</dbReference>
<evidence type="ECO:0000313" key="5">
    <source>
        <dbReference type="Proteomes" id="UP001500220"/>
    </source>
</evidence>
<dbReference type="Pfam" id="PF07332">
    <property type="entry name" value="Phage_holin_3_6"/>
    <property type="match status" value="1"/>
</dbReference>
<reference evidence="3 4" key="2">
    <citation type="journal article" date="2014" name="Int. J. Syst. Evol. Microbiol.">
        <title>Complete genome sequence of Corynebacterium casei LMG S-19264T (=DSM 44701T), isolated from a smear-ripened cheese.</title>
        <authorList>
            <consortium name="US DOE Joint Genome Institute (JGI-PGF)"/>
            <person name="Walter F."/>
            <person name="Albersmeier A."/>
            <person name="Kalinowski J."/>
            <person name="Ruckert C."/>
        </authorList>
    </citation>
    <scope>NUCLEOTIDE SEQUENCE [LARGE SCALE GENOMIC DNA]</scope>
    <source>
        <strain evidence="3 4">CGMCC 4.7206</strain>
    </source>
</reference>
<reference evidence="2" key="5">
    <citation type="submission" date="2023-12" db="EMBL/GenBank/DDBJ databases">
        <authorList>
            <person name="Sun Q."/>
            <person name="Inoue M."/>
        </authorList>
    </citation>
    <scope>NUCLEOTIDE SEQUENCE</scope>
    <source>
        <strain evidence="2">JCM 10664</strain>
    </source>
</reference>
<evidence type="ECO:0000256" key="1">
    <source>
        <dbReference type="SAM" id="Phobius"/>
    </source>
</evidence>
<accession>A0A917JXS8</accession>
<feature type="transmembrane region" description="Helical" evidence="1">
    <location>
        <begin position="55"/>
        <end position="80"/>
    </location>
</feature>
<evidence type="ECO:0000313" key="4">
    <source>
        <dbReference type="Proteomes" id="UP000597989"/>
    </source>
</evidence>
<proteinExistence type="predicted"/>
<evidence type="ECO:0000313" key="3">
    <source>
        <dbReference type="EMBL" id="GGI89391.1"/>
    </source>
</evidence>
<reference evidence="2" key="1">
    <citation type="journal article" date="2014" name="Int. J. Syst. Evol. Microbiol.">
        <title>Complete genome of a new Firmicutes species belonging to the dominant human colonic microbiota ('Ruminococcus bicirculans') reveals two chromosomes and a selective capacity to utilize plant glucans.</title>
        <authorList>
            <consortium name="NISC Comparative Sequencing Program"/>
            <person name="Wegmann U."/>
            <person name="Louis P."/>
            <person name="Goesmann A."/>
            <person name="Henrissat B."/>
            <person name="Duncan S.H."/>
            <person name="Flint H.J."/>
        </authorList>
    </citation>
    <scope>NUCLEOTIDE SEQUENCE</scope>
    <source>
        <strain evidence="2">JCM 10664</strain>
    </source>
</reference>
<dbReference type="InterPro" id="IPR009937">
    <property type="entry name" value="Phage_holin_3_6"/>
</dbReference>
<keyword evidence="1" id="KW-0812">Transmembrane</keyword>
<organism evidence="3 4">
    <name type="scientific">Saccharopolyspora thermophila</name>
    <dbReference type="NCBI Taxonomy" id="89367"/>
    <lineage>
        <taxon>Bacteria</taxon>
        <taxon>Bacillati</taxon>
        <taxon>Actinomycetota</taxon>
        <taxon>Actinomycetes</taxon>
        <taxon>Pseudonocardiales</taxon>
        <taxon>Pseudonocardiaceae</taxon>
        <taxon>Saccharopolyspora</taxon>
    </lineage>
</organism>
<gene>
    <name evidence="2" type="ORF">GCM10009545_37010</name>
    <name evidence="3" type="ORF">GCM10011581_28070</name>
</gene>